<accession>A0A8H9CH05</accession>
<reference evidence="1 2" key="1">
    <citation type="submission" date="2020-05" db="EMBL/GenBank/DDBJ databases">
        <authorList>
            <person name="Petersen J."/>
            <person name="Sayavedra L."/>
        </authorList>
    </citation>
    <scope>NUCLEOTIDE SEQUENCE [LARGE SCALE GENOMIC DNA]</scope>
    <source>
        <strain evidence="1">B thermophilus SOXS</strain>
    </source>
</reference>
<dbReference type="EMBL" id="CAESAQ020000040">
    <property type="protein sequence ID" value="CAB5497374.1"/>
    <property type="molecule type" value="Genomic_DNA"/>
</dbReference>
<evidence type="ECO:0000313" key="1">
    <source>
        <dbReference type="EMBL" id="CAB5497374.1"/>
    </source>
</evidence>
<protein>
    <submittedName>
        <fullName evidence="1">Uncharacterized protein</fullName>
    </submittedName>
</protein>
<proteinExistence type="predicted"/>
<dbReference type="Proteomes" id="UP000643672">
    <property type="component" value="Unassembled WGS sequence"/>
</dbReference>
<name>A0A8H9CH05_9GAMM</name>
<sequence length="37" mass="4369">MDLKNFQVSVDDYSYLCKGLNKKLLYNHCHENCHTHG</sequence>
<evidence type="ECO:0000313" key="2">
    <source>
        <dbReference type="Proteomes" id="UP000643672"/>
    </source>
</evidence>
<gene>
    <name evidence="1" type="ORF">THERMOS_659</name>
</gene>
<dbReference type="AlphaFoldDB" id="A0A8H9CH05"/>
<organism evidence="1 2">
    <name type="scientific">Bathymodiolus thermophilus thioautotrophic gill symbiont</name>
    <dbReference type="NCBI Taxonomy" id="2360"/>
    <lineage>
        <taxon>Bacteria</taxon>
        <taxon>Pseudomonadati</taxon>
        <taxon>Pseudomonadota</taxon>
        <taxon>Gammaproteobacteria</taxon>
        <taxon>sulfur-oxidizing symbionts</taxon>
    </lineage>
</organism>
<keyword evidence="2" id="KW-1185">Reference proteome</keyword>
<comment type="caution">
    <text evidence="1">The sequence shown here is derived from an EMBL/GenBank/DDBJ whole genome shotgun (WGS) entry which is preliminary data.</text>
</comment>